<dbReference type="EMBL" id="MIPY01000058">
    <property type="protein sequence ID" value="OES24774.1"/>
    <property type="molecule type" value="Genomic_DNA"/>
</dbReference>
<feature type="transmembrane region" description="Helical" evidence="1">
    <location>
        <begin position="14"/>
        <end position="34"/>
    </location>
</feature>
<evidence type="ECO:0000313" key="3">
    <source>
        <dbReference type="Proteomes" id="UP000095392"/>
    </source>
</evidence>
<comment type="caution">
    <text evidence="2">The sequence shown here is derived from an EMBL/GenBank/DDBJ whole genome shotgun (WGS) entry which is preliminary data.</text>
</comment>
<sequence>MTGLAKTFFVLSNAFGTVPVVSIALVSVVALLWINRDIFKG</sequence>
<dbReference type="AlphaFoldDB" id="A0AB36FN29"/>
<keyword evidence="1" id="KW-1133">Transmembrane helix</keyword>
<gene>
    <name evidence="2" type="ORF">BFV95_4533</name>
</gene>
<reference evidence="2 3" key="1">
    <citation type="submission" date="2016-09" db="EMBL/GenBank/DDBJ databases">
        <title>Draft Genome Sequence of four Alteromonas macleodii strains isolated from copper coupons and grown long-term at elevated copper levels.</title>
        <authorList>
            <person name="Cusick K."/>
            <person name="Dale J."/>
            <person name="Little B."/>
            <person name="Biffinger J."/>
        </authorList>
    </citation>
    <scope>NUCLEOTIDE SEQUENCE [LARGE SCALE GENOMIC DNA]</scope>
    <source>
        <strain evidence="2 3">KCP01</strain>
    </source>
</reference>
<name>A0AB36FN29_ALTMA</name>
<keyword evidence="3" id="KW-1185">Reference proteome</keyword>
<accession>A0AB36FN29</accession>
<organism evidence="2 3">
    <name type="scientific">Alteromonas macleodii</name>
    <name type="common">Pseudoalteromonas macleodii</name>
    <dbReference type="NCBI Taxonomy" id="28108"/>
    <lineage>
        <taxon>Bacteria</taxon>
        <taxon>Pseudomonadati</taxon>
        <taxon>Pseudomonadota</taxon>
        <taxon>Gammaproteobacteria</taxon>
        <taxon>Alteromonadales</taxon>
        <taxon>Alteromonadaceae</taxon>
        <taxon>Alteromonas/Salinimonas group</taxon>
        <taxon>Alteromonas</taxon>
    </lineage>
</organism>
<proteinExistence type="predicted"/>
<dbReference type="Proteomes" id="UP000095392">
    <property type="component" value="Unassembled WGS sequence"/>
</dbReference>
<evidence type="ECO:0000313" key="2">
    <source>
        <dbReference type="EMBL" id="OES24774.1"/>
    </source>
</evidence>
<protein>
    <submittedName>
        <fullName evidence="2">Membrane protein</fullName>
    </submittedName>
</protein>
<keyword evidence="1" id="KW-0472">Membrane</keyword>
<evidence type="ECO:0000256" key="1">
    <source>
        <dbReference type="SAM" id="Phobius"/>
    </source>
</evidence>
<keyword evidence="1" id="KW-0812">Transmembrane</keyword>